<protein>
    <recommendedName>
        <fullName evidence="8">Nodulin-like domain-containing protein</fullName>
    </recommendedName>
</protein>
<sequence length="433" mass="48483">MRLPEFPIQFNKWFTFFAGIVVSLVSGSQYLFPARTRYETNLIGTLCNLGSYAGAIPALVQDAFGPRITLLFGFVLVFSGYFLAYCVVAGFFTAPAVVVGLFFCIMGNGSSGSYVAVLSTNIKNFSYENRGKVVGILAAMFGICSAFFSFIYEYIFKYDLVHFFLFMSLFCGLSILLIGFPFVNEVKNKEPLLADKTTITTYDGDDVNVEVTIQTEKPREVYLNPFQMILTVDFWLLFILLFAGIGTGLVVINNMGNMVQSYRGEKHMTGILVIIFSVFNCIGRILFGYLSDKLKNYITRTGFLNITVLMMALSQYCWAFVTLPLFYPLVILTGISYGGVWCMSPAFITDRFGQKWFGVNSSLCNLASTAGSYTMATYLAAKIYTSNISQGGKNCYGPKCFQITYFITTVVNVVAFVFGLILMYRTRELYRNK</sequence>
<dbReference type="PANTHER" id="PTHR21576">
    <property type="entry name" value="UNCHARACTERIZED NODULIN-LIKE PROTEIN"/>
    <property type="match status" value="1"/>
</dbReference>
<proteinExistence type="predicted"/>
<feature type="transmembrane region" description="Helical" evidence="5">
    <location>
        <begin position="302"/>
        <end position="321"/>
    </location>
</feature>
<keyword evidence="7" id="KW-1185">Reference proteome</keyword>
<evidence type="ECO:0000313" key="6">
    <source>
        <dbReference type="EMBL" id="KAL0482162.1"/>
    </source>
</evidence>
<dbReference type="InterPro" id="IPR036259">
    <property type="entry name" value="MFS_trans_sf"/>
</dbReference>
<feature type="transmembrane region" description="Helical" evidence="5">
    <location>
        <begin position="13"/>
        <end position="32"/>
    </location>
</feature>
<dbReference type="EMBL" id="JAOPGA020000821">
    <property type="protein sequence ID" value="KAL0482162.1"/>
    <property type="molecule type" value="Genomic_DNA"/>
</dbReference>
<dbReference type="AlphaFoldDB" id="A0AAW2YXD4"/>
<gene>
    <name evidence="6" type="ORF">AKO1_013383</name>
</gene>
<dbReference type="InterPro" id="IPR011701">
    <property type="entry name" value="MFS"/>
</dbReference>
<feature type="transmembrane region" description="Helical" evidence="5">
    <location>
        <begin position="98"/>
        <end position="121"/>
    </location>
</feature>
<feature type="transmembrane region" description="Helical" evidence="5">
    <location>
        <begin position="327"/>
        <end position="348"/>
    </location>
</feature>
<keyword evidence="2 5" id="KW-0812">Transmembrane</keyword>
<feature type="transmembrane region" description="Helical" evidence="5">
    <location>
        <begin position="70"/>
        <end position="92"/>
    </location>
</feature>
<dbReference type="Pfam" id="PF07690">
    <property type="entry name" value="MFS_1"/>
    <property type="match status" value="1"/>
</dbReference>
<keyword evidence="3 5" id="KW-1133">Transmembrane helix</keyword>
<reference evidence="6 7" key="1">
    <citation type="submission" date="2024-03" db="EMBL/GenBank/DDBJ databases">
        <title>The Acrasis kona genome and developmental transcriptomes reveal deep origins of eukaryotic multicellular pathways.</title>
        <authorList>
            <person name="Sheikh S."/>
            <person name="Fu C.-J."/>
            <person name="Brown M.W."/>
            <person name="Baldauf S.L."/>
        </authorList>
    </citation>
    <scope>NUCLEOTIDE SEQUENCE [LARGE SCALE GENOMIC DNA]</scope>
    <source>
        <strain evidence="6 7">ATCC MYA-3509</strain>
    </source>
</reference>
<dbReference type="SUPFAM" id="SSF103473">
    <property type="entry name" value="MFS general substrate transporter"/>
    <property type="match status" value="1"/>
</dbReference>
<accession>A0AAW2YXD4</accession>
<dbReference type="GO" id="GO:0016020">
    <property type="term" value="C:membrane"/>
    <property type="evidence" value="ECO:0007669"/>
    <property type="project" value="UniProtKB-SubCell"/>
</dbReference>
<comment type="caution">
    <text evidence="6">The sequence shown here is derived from an EMBL/GenBank/DDBJ whole genome shotgun (WGS) entry which is preliminary data.</text>
</comment>
<evidence type="ECO:0000256" key="3">
    <source>
        <dbReference type="ARBA" id="ARBA00022989"/>
    </source>
</evidence>
<dbReference type="PANTHER" id="PTHR21576:SF158">
    <property type="entry name" value="RIBOSOMAL RNA-PROCESSING PROTEIN 12-LIKE CONSERVED DOMAIN-CONTAINING PROTEIN"/>
    <property type="match status" value="1"/>
</dbReference>
<dbReference type="Proteomes" id="UP001431209">
    <property type="component" value="Unassembled WGS sequence"/>
</dbReference>
<evidence type="ECO:0000256" key="4">
    <source>
        <dbReference type="ARBA" id="ARBA00023136"/>
    </source>
</evidence>
<evidence type="ECO:0000256" key="5">
    <source>
        <dbReference type="SAM" id="Phobius"/>
    </source>
</evidence>
<dbReference type="GO" id="GO:0022857">
    <property type="term" value="F:transmembrane transporter activity"/>
    <property type="evidence" value="ECO:0007669"/>
    <property type="project" value="InterPro"/>
</dbReference>
<evidence type="ECO:0000256" key="2">
    <source>
        <dbReference type="ARBA" id="ARBA00022692"/>
    </source>
</evidence>
<dbReference type="Gene3D" id="1.20.1250.20">
    <property type="entry name" value="MFS general substrate transporter like domains"/>
    <property type="match status" value="2"/>
</dbReference>
<feature type="transmembrane region" description="Helical" evidence="5">
    <location>
        <begin position="234"/>
        <end position="256"/>
    </location>
</feature>
<organism evidence="6 7">
    <name type="scientific">Acrasis kona</name>
    <dbReference type="NCBI Taxonomy" id="1008807"/>
    <lineage>
        <taxon>Eukaryota</taxon>
        <taxon>Discoba</taxon>
        <taxon>Heterolobosea</taxon>
        <taxon>Tetramitia</taxon>
        <taxon>Eutetramitia</taxon>
        <taxon>Acrasidae</taxon>
        <taxon>Acrasis</taxon>
    </lineage>
</organism>
<feature type="transmembrane region" description="Helical" evidence="5">
    <location>
        <begin position="133"/>
        <end position="155"/>
    </location>
</feature>
<feature type="transmembrane region" description="Helical" evidence="5">
    <location>
        <begin position="161"/>
        <end position="183"/>
    </location>
</feature>
<feature type="transmembrane region" description="Helical" evidence="5">
    <location>
        <begin position="360"/>
        <end position="381"/>
    </location>
</feature>
<keyword evidence="4 5" id="KW-0472">Membrane</keyword>
<evidence type="ECO:0008006" key="8">
    <source>
        <dbReference type="Google" id="ProtNLM"/>
    </source>
</evidence>
<evidence type="ECO:0000256" key="1">
    <source>
        <dbReference type="ARBA" id="ARBA00004141"/>
    </source>
</evidence>
<feature type="transmembrane region" description="Helical" evidence="5">
    <location>
        <begin position="401"/>
        <end position="424"/>
    </location>
</feature>
<comment type="subcellular location">
    <subcellularLocation>
        <location evidence="1">Membrane</location>
        <topology evidence="1">Multi-pass membrane protein</topology>
    </subcellularLocation>
</comment>
<evidence type="ECO:0000313" key="7">
    <source>
        <dbReference type="Proteomes" id="UP001431209"/>
    </source>
</evidence>
<feature type="transmembrane region" description="Helical" evidence="5">
    <location>
        <begin position="268"/>
        <end position="290"/>
    </location>
</feature>
<name>A0AAW2YXD4_9EUKA</name>